<dbReference type="InterPro" id="IPR004433">
    <property type="entry name" value="MenaQ_synth_MenD"/>
</dbReference>
<dbReference type="SUPFAM" id="SSF52518">
    <property type="entry name" value="Thiamin diphosphate-binding fold (THDP-binding)"/>
    <property type="match status" value="2"/>
</dbReference>
<proteinExistence type="inferred from homology"/>
<feature type="domain" description="Thiamine pyrophosphate enzyme TPP-binding" evidence="6">
    <location>
        <begin position="392"/>
        <end position="506"/>
    </location>
</feature>
<dbReference type="EMBL" id="CAFBPY010000057">
    <property type="protein sequence ID" value="CAB5036778.1"/>
    <property type="molecule type" value="Genomic_DNA"/>
</dbReference>
<dbReference type="EMBL" id="CAEZZS010000007">
    <property type="protein sequence ID" value="CAB4769673.1"/>
    <property type="molecule type" value="Genomic_DNA"/>
</dbReference>
<evidence type="ECO:0000256" key="1">
    <source>
        <dbReference type="ARBA" id="ARBA00022679"/>
    </source>
</evidence>
<gene>
    <name evidence="9" type="ORF">UFOPK1811_00188</name>
    <name evidence="10" type="ORF">UFOPK2360_01267</name>
    <name evidence="11" type="ORF">UFOPK2659_00321</name>
    <name evidence="12" type="ORF">UFOPK2922_00270</name>
    <name evidence="13" type="ORF">UFOPK3306_00084</name>
    <name evidence="14" type="ORF">UFOPK4209_00492</name>
</gene>
<dbReference type="NCBIfam" id="TIGR00173">
    <property type="entry name" value="menD"/>
    <property type="match status" value="1"/>
</dbReference>
<dbReference type="CDD" id="cd07037">
    <property type="entry name" value="TPP_PYR_MenD"/>
    <property type="match status" value="1"/>
</dbReference>
<evidence type="ECO:0000313" key="12">
    <source>
        <dbReference type="EMBL" id="CAB4769673.1"/>
    </source>
</evidence>
<evidence type="ECO:0000259" key="7">
    <source>
        <dbReference type="Pfam" id="PF02776"/>
    </source>
</evidence>
<dbReference type="InterPro" id="IPR012001">
    <property type="entry name" value="Thiamin_PyroP_enz_TPP-bd_dom"/>
</dbReference>
<dbReference type="HAMAP" id="MF_01659">
    <property type="entry name" value="MenD"/>
    <property type="match status" value="1"/>
</dbReference>
<evidence type="ECO:0000256" key="4">
    <source>
        <dbReference type="ARBA" id="ARBA00023052"/>
    </source>
</evidence>
<dbReference type="InterPro" id="IPR011766">
    <property type="entry name" value="TPP_enzyme_TPP-bd"/>
</dbReference>
<dbReference type="InterPro" id="IPR032264">
    <property type="entry name" value="MenD_middle"/>
</dbReference>
<dbReference type="EMBL" id="CAEZUJ010000004">
    <property type="protein sequence ID" value="CAB4591373.1"/>
    <property type="molecule type" value="Genomic_DNA"/>
</dbReference>
<dbReference type="GO" id="GO:0030976">
    <property type="term" value="F:thiamine pyrophosphate binding"/>
    <property type="evidence" value="ECO:0007669"/>
    <property type="project" value="InterPro"/>
</dbReference>
<keyword evidence="4" id="KW-0786">Thiamine pyrophosphate</keyword>
<accession>A0A6J6VFB5</accession>
<dbReference type="Pfam" id="PF16582">
    <property type="entry name" value="TPP_enzyme_M_2"/>
    <property type="match status" value="1"/>
</dbReference>
<evidence type="ECO:0000259" key="6">
    <source>
        <dbReference type="Pfam" id="PF02775"/>
    </source>
</evidence>
<dbReference type="PANTHER" id="PTHR42916">
    <property type="entry name" value="2-SUCCINYL-5-ENOLPYRUVYL-6-HYDROXY-3-CYCLOHEXENE-1-CARBOXYLATE SYNTHASE"/>
    <property type="match status" value="1"/>
</dbReference>
<keyword evidence="2" id="KW-0479">Metal-binding</keyword>
<evidence type="ECO:0000256" key="5">
    <source>
        <dbReference type="ARBA" id="ARBA00023211"/>
    </source>
</evidence>
<evidence type="ECO:0000256" key="2">
    <source>
        <dbReference type="ARBA" id="ARBA00022723"/>
    </source>
</evidence>
<evidence type="ECO:0000313" key="11">
    <source>
        <dbReference type="EMBL" id="CAB4715304.1"/>
    </source>
</evidence>
<dbReference type="EMBL" id="CAEZYJ010000027">
    <property type="protein sequence ID" value="CAB4715304.1"/>
    <property type="molecule type" value="Genomic_DNA"/>
</dbReference>
<dbReference type="PANTHER" id="PTHR42916:SF1">
    <property type="entry name" value="PROTEIN PHYLLO, CHLOROPLASTIC"/>
    <property type="match status" value="1"/>
</dbReference>
<evidence type="ECO:0000256" key="3">
    <source>
        <dbReference type="ARBA" id="ARBA00022842"/>
    </source>
</evidence>
<name>A0A6J6VFB5_9ZZZZ</name>
<evidence type="ECO:0000313" key="13">
    <source>
        <dbReference type="EMBL" id="CAB4855674.1"/>
    </source>
</evidence>
<dbReference type="GO" id="GO:0070204">
    <property type="term" value="F:2-succinyl-5-enolpyruvyl-6-hydroxy-3-cyclohexene-1-carboxylic-acid synthase activity"/>
    <property type="evidence" value="ECO:0007669"/>
    <property type="project" value="InterPro"/>
</dbReference>
<dbReference type="GO" id="GO:0009234">
    <property type="term" value="P:menaquinone biosynthetic process"/>
    <property type="evidence" value="ECO:0007669"/>
    <property type="project" value="InterPro"/>
</dbReference>
<evidence type="ECO:0000313" key="10">
    <source>
        <dbReference type="EMBL" id="CAB4693392.1"/>
    </source>
</evidence>
<dbReference type="CDD" id="cd02009">
    <property type="entry name" value="TPP_SHCHC_synthase"/>
    <property type="match status" value="1"/>
</dbReference>
<dbReference type="EMBL" id="CAEZXH010000106">
    <property type="protein sequence ID" value="CAB4693392.1"/>
    <property type="molecule type" value="Genomic_DNA"/>
</dbReference>
<dbReference type="PIRSF" id="PIRSF004983">
    <property type="entry name" value="MenD"/>
    <property type="match status" value="1"/>
</dbReference>
<dbReference type="Gene3D" id="3.40.50.970">
    <property type="match status" value="2"/>
</dbReference>
<dbReference type="Pfam" id="PF02776">
    <property type="entry name" value="TPP_enzyme_N"/>
    <property type="match status" value="1"/>
</dbReference>
<dbReference type="Gene3D" id="3.40.50.1220">
    <property type="entry name" value="TPP-binding domain"/>
    <property type="match status" value="1"/>
</dbReference>
<dbReference type="Pfam" id="PF02775">
    <property type="entry name" value="TPP_enzyme_C"/>
    <property type="match status" value="1"/>
</dbReference>
<sequence length="535" mass="58028">MNPTSVLAEVIVDQLILDGVKEVVIAPGSRNAPITMAFFRAYQAGRVKFHTRIDERSAAFLALGISKATKSPAVVICTSGSAAANFHPAILEAHHSAIKLIAITADRPARLRRTGANQTTNQVGIFGAAVNVSLDIFAPTKPEVGQIAKWRGEISAALNESGPIHLNLQFEEPLIGELEWIEPLSVGIPEVTEKMEPLPRPIGSYETHGVILVGHDRAEISMAEIELLAEKLGWPILSEDPLSSSKVIPHASLLVGNSERRQLLKPKIAMVIGRLTLSRSLNSYLELADFKIIVDSRIGEIDTARSGDEIHLALPEVDQQKIDSEWIKLFNESSVEIHSKISNYLKSWSEPTVVNEFVSQLPKNSTLFVASSRPIRDIESFATPRADLETFANRGLAGIDGNISTVIGIALNRRKTFAVIGDLAFLHDINGLLLGPEEVQPDLIILVISNDGGGIFSTLPQNGVVGFERIFGTPHGRSIAKVAESYGIPAIEVRTLEALGAQIARDTKGIRVIVALMPDRESNAKLLKQISTNLD</sequence>
<dbReference type="GO" id="GO:0046872">
    <property type="term" value="F:metal ion binding"/>
    <property type="evidence" value="ECO:0007669"/>
    <property type="project" value="UniProtKB-KW"/>
</dbReference>
<keyword evidence="1" id="KW-0808">Transferase</keyword>
<evidence type="ECO:0000313" key="14">
    <source>
        <dbReference type="EMBL" id="CAB5036778.1"/>
    </source>
</evidence>
<feature type="domain" description="Menaquinone biosynthesis protein MenD middle" evidence="8">
    <location>
        <begin position="207"/>
        <end position="369"/>
    </location>
</feature>
<evidence type="ECO:0000313" key="9">
    <source>
        <dbReference type="EMBL" id="CAB4591373.1"/>
    </source>
</evidence>
<evidence type="ECO:0000259" key="8">
    <source>
        <dbReference type="Pfam" id="PF16582"/>
    </source>
</evidence>
<organism evidence="12">
    <name type="scientific">freshwater metagenome</name>
    <dbReference type="NCBI Taxonomy" id="449393"/>
    <lineage>
        <taxon>unclassified sequences</taxon>
        <taxon>metagenomes</taxon>
        <taxon>ecological metagenomes</taxon>
    </lineage>
</organism>
<dbReference type="AlphaFoldDB" id="A0A6J6VFB5"/>
<reference evidence="12" key="1">
    <citation type="submission" date="2020-05" db="EMBL/GenBank/DDBJ databases">
        <authorList>
            <person name="Chiriac C."/>
            <person name="Salcher M."/>
            <person name="Ghai R."/>
            <person name="Kavagutti S V."/>
        </authorList>
    </citation>
    <scope>NUCLEOTIDE SEQUENCE</scope>
</reference>
<dbReference type="EMBL" id="CAFBLI010000003">
    <property type="protein sequence ID" value="CAB4855674.1"/>
    <property type="molecule type" value="Genomic_DNA"/>
</dbReference>
<feature type="domain" description="Thiamine pyrophosphate enzyme N-terminal TPP-binding" evidence="7">
    <location>
        <begin position="7"/>
        <end position="123"/>
    </location>
</feature>
<keyword evidence="3" id="KW-0460">Magnesium</keyword>
<dbReference type="InterPro" id="IPR029061">
    <property type="entry name" value="THDP-binding"/>
</dbReference>
<keyword evidence="5" id="KW-0464">Manganese</keyword>
<protein>
    <submittedName>
        <fullName evidence="12">Unannotated protein</fullName>
    </submittedName>
</protein>